<gene>
    <name evidence="2" type="ORF">ACH5RR_002752</name>
</gene>
<comment type="caution">
    <text evidence="2">The sequence shown here is derived from an EMBL/GenBank/DDBJ whole genome shotgun (WGS) entry which is preliminary data.</text>
</comment>
<keyword evidence="1" id="KW-0175">Coiled coil</keyword>
<dbReference type="EMBL" id="JBJUIK010000002">
    <property type="protein sequence ID" value="KAL3534291.1"/>
    <property type="molecule type" value="Genomic_DNA"/>
</dbReference>
<proteinExistence type="predicted"/>
<feature type="coiled-coil region" evidence="1">
    <location>
        <begin position="49"/>
        <end position="83"/>
    </location>
</feature>
<dbReference type="AlphaFoldDB" id="A0ABD3AT91"/>
<evidence type="ECO:0008006" key="4">
    <source>
        <dbReference type="Google" id="ProtNLM"/>
    </source>
</evidence>
<organism evidence="2 3">
    <name type="scientific">Cinchona calisaya</name>
    <dbReference type="NCBI Taxonomy" id="153742"/>
    <lineage>
        <taxon>Eukaryota</taxon>
        <taxon>Viridiplantae</taxon>
        <taxon>Streptophyta</taxon>
        <taxon>Embryophyta</taxon>
        <taxon>Tracheophyta</taxon>
        <taxon>Spermatophyta</taxon>
        <taxon>Magnoliopsida</taxon>
        <taxon>eudicotyledons</taxon>
        <taxon>Gunneridae</taxon>
        <taxon>Pentapetalae</taxon>
        <taxon>asterids</taxon>
        <taxon>lamiids</taxon>
        <taxon>Gentianales</taxon>
        <taxon>Rubiaceae</taxon>
        <taxon>Cinchonoideae</taxon>
        <taxon>Cinchoneae</taxon>
        <taxon>Cinchona</taxon>
    </lineage>
</organism>
<dbReference type="Proteomes" id="UP001630127">
    <property type="component" value="Unassembled WGS sequence"/>
</dbReference>
<evidence type="ECO:0000313" key="2">
    <source>
        <dbReference type="EMBL" id="KAL3534291.1"/>
    </source>
</evidence>
<evidence type="ECO:0000313" key="3">
    <source>
        <dbReference type="Proteomes" id="UP001630127"/>
    </source>
</evidence>
<protein>
    <recommendedName>
        <fullName evidence="4">Zinc finger GRF-type domain-containing protein</fullName>
    </recommendedName>
</protein>
<keyword evidence="3" id="KW-1185">Reference proteome</keyword>
<name>A0ABD3AT91_9GENT</name>
<evidence type="ECO:0000256" key="1">
    <source>
        <dbReference type="SAM" id="Coils"/>
    </source>
</evidence>
<accession>A0ABD3AT91</accession>
<sequence length="156" mass="18092">MWKKVSVENFMTNRFPARRYAVCASLEGEICDFWDWYDPKMCERSAEVIPGFLEKCNRLEVEIEALENDARRFETKRAALIIENDGCDCCLEVGVADHPPHSYRERKPYSNVRDELPSLPMHELPDHISLNLPIASKKAAHYCNMQGPIVYSSRLR</sequence>
<reference evidence="2 3" key="1">
    <citation type="submission" date="2024-11" db="EMBL/GenBank/DDBJ databases">
        <title>A near-complete genome assembly of Cinchona calisaya.</title>
        <authorList>
            <person name="Lian D.C."/>
            <person name="Zhao X.W."/>
            <person name="Wei L."/>
        </authorList>
    </citation>
    <scope>NUCLEOTIDE SEQUENCE [LARGE SCALE GENOMIC DNA]</scope>
    <source>
        <tissue evidence="2">Nenye</tissue>
    </source>
</reference>